<proteinExistence type="predicted"/>
<evidence type="ECO:0000313" key="3">
    <source>
        <dbReference type="Proteomes" id="UP001324427"/>
    </source>
</evidence>
<organism evidence="2 3">
    <name type="scientific">Oleoguttula mirabilis</name>
    <dbReference type="NCBI Taxonomy" id="1507867"/>
    <lineage>
        <taxon>Eukaryota</taxon>
        <taxon>Fungi</taxon>
        <taxon>Dikarya</taxon>
        <taxon>Ascomycota</taxon>
        <taxon>Pezizomycotina</taxon>
        <taxon>Dothideomycetes</taxon>
        <taxon>Dothideomycetidae</taxon>
        <taxon>Mycosphaerellales</taxon>
        <taxon>Teratosphaeriaceae</taxon>
        <taxon>Oleoguttula</taxon>
    </lineage>
</organism>
<dbReference type="Proteomes" id="UP001324427">
    <property type="component" value="Unassembled WGS sequence"/>
</dbReference>
<name>A0AAV9J3U9_9PEZI</name>
<evidence type="ECO:0000256" key="1">
    <source>
        <dbReference type="SAM" id="MobiDB-lite"/>
    </source>
</evidence>
<feature type="region of interest" description="Disordered" evidence="1">
    <location>
        <begin position="52"/>
        <end position="93"/>
    </location>
</feature>
<feature type="region of interest" description="Disordered" evidence="1">
    <location>
        <begin position="1"/>
        <end position="20"/>
    </location>
</feature>
<evidence type="ECO:0000313" key="2">
    <source>
        <dbReference type="EMBL" id="KAK4539470.1"/>
    </source>
</evidence>
<feature type="region of interest" description="Disordered" evidence="1">
    <location>
        <begin position="753"/>
        <end position="858"/>
    </location>
</feature>
<dbReference type="EMBL" id="JAVFHQ010000093">
    <property type="protein sequence ID" value="KAK4539470.1"/>
    <property type="molecule type" value="Genomic_DNA"/>
</dbReference>
<keyword evidence="3" id="KW-1185">Reference proteome</keyword>
<feature type="compositionally biased region" description="Basic residues" evidence="1">
    <location>
        <begin position="785"/>
        <end position="808"/>
    </location>
</feature>
<feature type="compositionally biased region" description="Basic and acidic residues" evidence="1">
    <location>
        <begin position="59"/>
        <end position="68"/>
    </location>
</feature>
<accession>A0AAV9J3U9</accession>
<gene>
    <name evidence="2" type="ORF">LTR36_010906</name>
</gene>
<dbReference type="AlphaFoldDB" id="A0AAV9J3U9"/>
<protein>
    <submittedName>
        <fullName evidence="2">Uncharacterized protein</fullName>
    </submittedName>
</protein>
<feature type="compositionally biased region" description="Acidic residues" evidence="1">
    <location>
        <begin position="759"/>
        <end position="780"/>
    </location>
</feature>
<feature type="compositionally biased region" description="Acidic residues" evidence="1">
    <location>
        <begin position="849"/>
        <end position="858"/>
    </location>
</feature>
<reference evidence="2 3" key="1">
    <citation type="submission" date="2021-11" db="EMBL/GenBank/DDBJ databases">
        <title>Black yeast isolated from Biological Soil Crust.</title>
        <authorList>
            <person name="Kurbessoian T."/>
        </authorList>
    </citation>
    <scope>NUCLEOTIDE SEQUENCE [LARGE SCALE GENOMIC DNA]</scope>
    <source>
        <strain evidence="2 3">CCFEE 5522</strain>
    </source>
</reference>
<sequence length="858" mass="94865">MARTSDDFVPGIISSSDKDLVDRTAGESDLTDMAAGDSDYIKAVAGDRDLTDAAAGDSGRIEAADSERNQVPVEDDQHEVSGEEMSPSPGGQGPAPIAEVLRYLLKLIYVLGFGSVLGTIHEGRVYRRLKGTQVARAFEQSALDSAVFLGMKALSDMGYADKLDYIGSISQKELHDALLYQDGKAMAWQLSHPTGKTRLLYAMSTAMTDAQHRHAALLHISLVDRPGAVAIVPVPKTRYLRFFDSLGLQMGVPGRIAPFVVSLEQVEDVYKWLPGFALTGQPVHMPGTAVDMSQWRPKLGGNVDLLKAGGEQGKAATRAFDLLRAGLKASVHATKDGVSLDLHDYQPLGGDAMLNEWLIELKELATETADGTVMIGQLYAFMGGAYEDIMRSCVFNPWRLWEFACFLDPAGAFLYFLPCSVVRKEWWSDKKHIEIDQASIDKFRVALDHDDWFDDIYEIVMSNPSPQRPSHIIPARFDPNLYAAANYGVFLANEEDDSDEVLPTAPPADGRTRRGAHLAIPDQIMRANDECARRGRGVFLSLGRERARASYIFVDRIWSNEDKTISRHNPGYVPITPTTLDISPYMPLLAIETLSCHYTRFPTTQHPCMPVNVSGSLLVRSDRSLLYGFPCLWLIDCFGYEERQTRHSVLLIPSEFIDEDKILETWSKRFDKKIRSREDFDAASRAEGLSDAARRIAATIDLQRFIKHGLSLQEFMVRPGKQMLDGIFMLIGRHGYDRKKWIQWYEDGLPICGSPGKVDEDDDDDDEGADEEESDAEESDEPVRRARAGAKAKGKAKGRAKGKTKVKARTGPVGRAGGAGAKAKGNAKARTDSDSDEEQDGDDRAWDDAGADEDEIDD</sequence>
<comment type="caution">
    <text evidence="2">The sequence shown here is derived from an EMBL/GenBank/DDBJ whole genome shotgun (WGS) entry which is preliminary data.</text>
</comment>